<dbReference type="Proteomes" id="UP001362999">
    <property type="component" value="Unassembled WGS sequence"/>
</dbReference>
<evidence type="ECO:0000313" key="3">
    <source>
        <dbReference type="Proteomes" id="UP001362999"/>
    </source>
</evidence>
<dbReference type="AlphaFoldDB" id="A0AAW0B6B4"/>
<name>A0AAW0B6B4_9AGAR</name>
<proteinExistence type="predicted"/>
<keyword evidence="3" id="KW-1185">Reference proteome</keyword>
<dbReference type="PROSITE" id="PS50011">
    <property type="entry name" value="PROTEIN_KINASE_DOM"/>
    <property type="match status" value="1"/>
</dbReference>
<sequence length="58" mass="6526">EIHQAGIMHRDLAPRNIIRRARGSLCIIDFETASLNHKCPGETCSELSELHQALDLNM</sequence>
<dbReference type="InterPro" id="IPR011009">
    <property type="entry name" value="Kinase-like_dom_sf"/>
</dbReference>
<feature type="domain" description="Protein kinase" evidence="1">
    <location>
        <begin position="1"/>
        <end position="58"/>
    </location>
</feature>
<dbReference type="GO" id="GO:0005524">
    <property type="term" value="F:ATP binding"/>
    <property type="evidence" value="ECO:0007669"/>
    <property type="project" value="InterPro"/>
</dbReference>
<gene>
    <name evidence="2" type="ORF">R3P38DRAFT_2534879</name>
</gene>
<evidence type="ECO:0000313" key="2">
    <source>
        <dbReference type="EMBL" id="KAK7020958.1"/>
    </source>
</evidence>
<dbReference type="SUPFAM" id="SSF56112">
    <property type="entry name" value="Protein kinase-like (PK-like)"/>
    <property type="match status" value="1"/>
</dbReference>
<accession>A0AAW0B6B4</accession>
<reference evidence="2 3" key="1">
    <citation type="journal article" date="2024" name="J Genomics">
        <title>Draft genome sequencing and assembly of Favolaschia claudopus CIRM-BRFM 2984 isolated from oak limbs.</title>
        <authorList>
            <person name="Navarro D."/>
            <person name="Drula E."/>
            <person name="Chaduli D."/>
            <person name="Cazenave R."/>
            <person name="Ahrendt S."/>
            <person name="Wang J."/>
            <person name="Lipzen A."/>
            <person name="Daum C."/>
            <person name="Barry K."/>
            <person name="Grigoriev I.V."/>
            <person name="Favel A."/>
            <person name="Rosso M.N."/>
            <person name="Martin F."/>
        </authorList>
    </citation>
    <scope>NUCLEOTIDE SEQUENCE [LARGE SCALE GENOMIC DNA]</scope>
    <source>
        <strain evidence="2 3">CIRM-BRFM 2984</strain>
    </source>
</reference>
<evidence type="ECO:0000259" key="1">
    <source>
        <dbReference type="PROSITE" id="PS50011"/>
    </source>
</evidence>
<feature type="non-terminal residue" evidence="2">
    <location>
        <position position="1"/>
    </location>
</feature>
<organism evidence="2 3">
    <name type="scientific">Favolaschia claudopus</name>
    <dbReference type="NCBI Taxonomy" id="2862362"/>
    <lineage>
        <taxon>Eukaryota</taxon>
        <taxon>Fungi</taxon>
        <taxon>Dikarya</taxon>
        <taxon>Basidiomycota</taxon>
        <taxon>Agaricomycotina</taxon>
        <taxon>Agaricomycetes</taxon>
        <taxon>Agaricomycetidae</taxon>
        <taxon>Agaricales</taxon>
        <taxon>Marasmiineae</taxon>
        <taxon>Mycenaceae</taxon>
        <taxon>Favolaschia</taxon>
    </lineage>
</organism>
<dbReference type="GO" id="GO:0004672">
    <property type="term" value="F:protein kinase activity"/>
    <property type="evidence" value="ECO:0007669"/>
    <property type="project" value="InterPro"/>
</dbReference>
<protein>
    <recommendedName>
        <fullName evidence="1">Protein kinase domain-containing protein</fullName>
    </recommendedName>
</protein>
<comment type="caution">
    <text evidence="2">The sequence shown here is derived from an EMBL/GenBank/DDBJ whole genome shotgun (WGS) entry which is preliminary data.</text>
</comment>
<dbReference type="Gene3D" id="1.10.510.10">
    <property type="entry name" value="Transferase(Phosphotransferase) domain 1"/>
    <property type="match status" value="1"/>
</dbReference>
<dbReference type="Pfam" id="PF01636">
    <property type="entry name" value="APH"/>
    <property type="match status" value="1"/>
</dbReference>
<dbReference type="InterPro" id="IPR002575">
    <property type="entry name" value="Aminoglycoside_PTrfase"/>
</dbReference>
<dbReference type="EMBL" id="JAWWNJ010000040">
    <property type="protein sequence ID" value="KAK7020958.1"/>
    <property type="molecule type" value="Genomic_DNA"/>
</dbReference>
<dbReference type="InterPro" id="IPR000719">
    <property type="entry name" value="Prot_kinase_dom"/>
</dbReference>